<sequence>MISEMPEWFRLRLALTTPFFWVLVVLGAPALLYSPGVDVALWSLPLRAFVEEFLFRGVVQDALERRFALRIGIVTGANLFVSLLFALAHLPTHPPLWAALTFLPSLAFGALWSRHRSVTACAFLHVAYNVMFFLSV</sequence>
<comment type="caution">
    <text evidence="3">The sequence shown here is derived from an EMBL/GenBank/DDBJ whole genome shotgun (WGS) entry which is preliminary data.</text>
</comment>
<evidence type="ECO:0000256" key="1">
    <source>
        <dbReference type="SAM" id="Phobius"/>
    </source>
</evidence>
<keyword evidence="1" id="KW-0812">Transmembrane</keyword>
<accession>A0A846QNG4</accession>
<proteinExistence type="predicted"/>
<evidence type="ECO:0000259" key="2">
    <source>
        <dbReference type="Pfam" id="PF02517"/>
    </source>
</evidence>
<keyword evidence="1" id="KW-0472">Membrane</keyword>
<organism evidence="3 4">
    <name type="scientific">Desulfobaculum xiamenense</name>
    <dbReference type="NCBI Taxonomy" id="995050"/>
    <lineage>
        <taxon>Bacteria</taxon>
        <taxon>Pseudomonadati</taxon>
        <taxon>Thermodesulfobacteriota</taxon>
        <taxon>Desulfovibrionia</taxon>
        <taxon>Desulfovibrionales</taxon>
        <taxon>Desulfovibrionaceae</taxon>
        <taxon>Desulfobaculum</taxon>
    </lineage>
</organism>
<feature type="transmembrane region" description="Helical" evidence="1">
    <location>
        <begin position="94"/>
        <end position="111"/>
    </location>
</feature>
<feature type="transmembrane region" description="Helical" evidence="1">
    <location>
        <begin position="12"/>
        <end position="33"/>
    </location>
</feature>
<evidence type="ECO:0000313" key="3">
    <source>
        <dbReference type="EMBL" id="NJB68002.1"/>
    </source>
</evidence>
<dbReference type="NCBIfam" id="NF033192">
    <property type="entry name" value="JDVT-CAAX"/>
    <property type="match status" value="1"/>
</dbReference>
<reference evidence="3 4" key="1">
    <citation type="submission" date="2020-03" db="EMBL/GenBank/DDBJ databases">
        <title>Genomic Encyclopedia of Type Strains, Phase IV (KMG-IV): sequencing the most valuable type-strain genomes for metagenomic binning, comparative biology and taxonomic classification.</title>
        <authorList>
            <person name="Goeker M."/>
        </authorList>
    </citation>
    <scope>NUCLEOTIDE SEQUENCE [LARGE SCALE GENOMIC DNA]</scope>
    <source>
        <strain evidence="3 4">DSM 24233</strain>
    </source>
</reference>
<evidence type="ECO:0000313" key="4">
    <source>
        <dbReference type="Proteomes" id="UP000580856"/>
    </source>
</evidence>
<feature type="transmembrane region" description="Helical" evidence="1">
    <location>
        <begin position="67"/>
        <end position="88"/>
    </location>
</feature>
<dbReference type="RefSeq" id="WP_167941105.1">
    <property type="nucleotide sequence ID" value="NZ_JAATJA010000002.1"/>
</dbReference>
<dbReference type="InterPro" id="IPR003675">
    <property type="entry name" value="Rce1/LyrA-like_dom"/>
</dbReference>
<keyword evidence="1" id="KW-1133">Transmembrane helix</keyword>
<dbReference type="Pfam" id="PF02517">
    <property type="entry name" value="Rce1-like"/>
    <property type="match status" value="1"/>
</dbReference>
<feature type="domain" description="CAAX prenyl protease 2/Lysostaphin resistance protein A-like" evidence="2">
    <location>
        <begin position="41"/>
        <end position="131"/>
    </location>
</feature>
<dbReference type="AlphaFoldDB" id="A0A846QNG4"/>
<dbReference type="Proteomes" id="UP000580856">
    <property type="component" value="Unassembled WGS sequence"/>
</dbReference>
<name>A0A846QNG4_9BACT</name>
<protein>
    <recommendedName>
        <fullName evidence="2">CAAX prenyl protease 2/Lysostaphin resistance protein A-like domain-containing protein</fullName>
    </recommendedName>
</protein>
<keyword evidence="4" id="KW-1185">Reference proteome</keyword>
<dbReference type="EMBL" id="JAATJA010000002">
    <property type="protein sequence ID" value="NJB68002.1"/>
    <property type="molecule type" value="Genomic_DNA"/>
</dbReference>
<gene>
    <name evidence="3" type="ORF">GGQ74_001675</name>
</gene>
<dbReference type="GO" id="GO:0080120">
    <property type="term" value="P:CAAX-box protein maturation"/>
    <property type="evidence" value="ECO:0007669"/>
    <property type="project" value="UniProtKB-ARBA"/>
</dbReference>
<dbReference type="GO" id="GO:0004175">
    <property type="term" value="F:endopeptidase activity"/>
    <property type="evidence" value="ECO:0007669"/>
    <property type="project" value="UniProtKB-ARBA"/>
</dbReference>